<dbReference type="Gene3D" id="3.40.50.620">
    <property type="entry name" value="HUPs"/>
    <property type="match status" value="1"/>
</dbReference>
<feature type="binding site" evidence="3">
    <location>
        <position position="187"/>
    </location>
    <ligand>
        <name>ATP</name>
        <dbReference type="ChEBI" id="CHEBI:30616"/>
    </ligand>
</feature>
<keyword evidence="3" id="KW-0067">ATP-binding</keyword>
<proteinExistence type="inferred from homology"/>
<keyword evidence="5" id="KW-1185">Reference proteome</keyword>
<feature type="binding site" evidence="3">
    <location>
        <begin position="8"/>
        <end position="21"/>
    </location>
    <ligand>
        <name>ATP</name>
        <dbReference type="ChEBI" id="CHEBI:30616"/>
    </ligand>
</feature>
<dbReference type="PANTHER" id="PTHR37825">
    <property type="entry name" value="TRNA(MET) CYTIDINE ACETATE LIGASE"/>
    <property type="match status" value="1"/>
</dbReference>
<evidence type="ECO:0000313" key="4">
    <source>
        <dbReference type="EMBL" id="MDF0480302.1"/>
    </source>
</evidence>
<feature type="binding site" evidence="3">
    <location>
        <position position="162"/>
    </location>
    <ligand>
        <name>ATP</name>
        <dbReference type="ChEBI" id="CHEBI:30616"/>
    </ligand>
</feature>
<dbReference type="Proteomes" id="UP001147148">
    <property type="component" value="Unassembled WGS sequence"/>
</dbReference>
<dbReference type="HAMAP" id="MF_01539">
    <property type="entry name" value="TmcAL"/>
    <property type="match status" value="1"/>
</dbReference>
<organism evidence="4 5">
    <name type="scientific">Vagococcus proximus</name>
    <dbReference type="NCBI Taxonomy" id="2991417"/>
    <lineage>
        <taxon>Bacteria</taxon>
        <taxon>Bacillati</taxon>
        <taxon>Bacillota</taxon>
        <taxon>Bacilli</taxon>
        <taxon>Lactobacillales</taxon>
        <taxon>Enterococcaceae</taxon>
        <taxon>Vagococcus</taxon>
    </lineage>
</organism>
<keyword evidence="3" id="KW-0694">RNA-binding</keyword>
<dbReference type="InterPro" id="IPR014729">
    <property type="entry name" value="Rossmann-like_a/b/a_fold"/>
</dbReference>
<keyword evidence="3" id="KW-0820">tRNA-binding</keyword>
<comment type="catalytic activity">
    <reaction evidence="3">
        <text>cytidine(34) in elongator tRNA(Met) + acetate + ATP = N(4)-acetylcytidine(34) in elongator tRNA(Met) + AMP + diphosphate</text>
        <dbReference type="Rhea" id="RHEA:58144"/>
        <dbReference type="Rhea" id="RHEA-COMP:10693"/>
        <dbReference type="Rhea" id="RHEA-COMP:10694"/>
        <dbReference type="ChEBI" id="CHEBI:30089"/>
        <dbReference type="ChEBI" id="CHEBI:30616"/>
        <dbReference type="ChEBI" id="CHEBI:33019"/>
        <dbReference type="ChEBI" id="CHEBI:74900"/>
        <dbReference type="ChEBI" id="CHEBI:82748"/>
        <dbReference type="ChEBI" id="CHEBI:456215"/>
    </reaction>
</comment>
<keyword evidence="1 3" id="KW-0436">Ligase</keyword>
<feature type="binding site" evidence="3">
    <location>
        <position position="102"/>
    </location>
    <ligand>
        <name>ATP</name>
        <dbReference type="ChEBI" id="CHEBI:30616"/>
    </ligand>
</feature>
<comment type="function">
    <text evidence="3">Catalyzes the formation of N(4)-acetylcytidine (ac(4)C) at the wobble position of elongator tRNA(Met), using acetate and ATP as substrates. First activates an acetate ion to form acetyladenylate (Ac-AMP) and then transfers the acetyl group to tRNA to form ac(4)C34.</text>
</comment>
<gene>
    <name evidence="3" type="primary">tmcAL</name>
    <name evidence="4" type="ORF">OL233_08395</name>
</gene>
<dbReference type="Pfam" id="PF05636">
    <property type="entry name" value="HIGH_NTase1"/>
    <property type="match status" value="1"/>
</dbReference>
<dbReference type="RefSeq" id="WP_275471881.1">
    <property type="nucleotide sequence ID" value="NZ_JAPDSH010000006.1"/>
</dbReference>
<keyword evidence="2 3" id="KW-0819">tRNA processing</keyword>
<dbReference type="EC" id="6.3.4.-" evidence="3"/>
<dbReference type="NCBIfam" id="NF010191">
    <property type="entry name" value="PRK13670.1"/>
    <property type="match status" value="1"/>
</dbReference>
<sequence length="391" mass="44938">MLKSCGVIVEYNPFHNGHQYHLETAREASQADVVVAVMSGNFLQRGEPAILDKWTRAKEAIENGADLVIELPVTSAVQSADYFAKGAVKLLQELGVSSLCFGTDSEEVLDYEQFARFNAENQKEINETFQSLNHLGLSYPQQMNEVYRLLLPDWPVSTQSPNHILGMSYAKENQKYTNPMALFPIKRQVSNYHDKELNGTKFASATAIREAVLSHQFEALGEVLPVETFNDLNESEPVDWEKAWPFLKYQLMVKSEDELKTIYQMVEGIEYRLKEMVLKATSFEEFVALVKTKRFTWTRIQRLCVYVLLQLTEEEVTQSWDNPYLRLLGFNKVGQAFMKQQRKIVTCPVVSNLKKEHQKIAELDIRAGFVYELISGEATKQDFYRIPHIKK</sequence>
<dbReference type="EMBL" id="JAPDSH010000006">
    <property type="protein sequence ID" value="MDF0480302.1"/>
    <property type="molecule type" value="Genomic_DNA"/>
</dbReference>
<comment type="subcellular location">
    <subcellularLocation>
        <location evidence="3">Cytoplasm</location>
    </subcellularLocation>
</comment>
<dbReference type="InterPro" id="IPR008513">
    <property type="entry name" value="tRNA(Met)_cyd_acetate_ligase"/>
</dbReference>
<comment type="similarity">
    <text evidence="3">Belongs to the TmcAL family.</text>
</comment>
<protein>
    <recommendedName>
        <fullName evidence="3">tRNA(Met) cytidine acetate ligase</fullName>
        <ecNumber evidence="3">6.3.4.-</ecNumber>
    </recommendedName>
</protein>
<accession>A0ABT5X2R9</accession>
<comment type="caution">
    <text evidence="3">Lacks conserved residue(s) required for the propagation of feature annotation.</text>
</comment>
<evidence type="ECO:0000313" key="5">
    <source>
        <dbReference type="Proteomes" id="UP001147148"/>
    </source>
</evidence>
<evidence type="ECO:0000256" key="2">
    <source>
        <dbReference type="ARBA" id="ARBA00022694"/>
    </source>
</evidence>
<reference evidence="4" key="1">
    <citation type="submission" date="2022-10" db="EMBL/GenBank/DDBJ databases">
        <title>Vagococcus sp. isolated from poultry meat.</title>
        <authorList>
            <person name="Johansson P."/>
            <person name="Bjorkroth J."/>
        </authorList>
    </citation>
    <scope>NUCLEOTIDE SEQUENCE</scope>
    <source>
        <strain evidence="4">PNs007</strain>
    </source>
</reference>
<comment type="caution">
    <text evidence="4">The sequence shown here is derived from an EMBL/GenBank/DDBJ whole genome shotgun (WGS) entry which is preliminary data.</text>
</comment>
<keyword evidence="3" id="KW-0963">Cytoplasm</keyword>
<dbReference type="PANTHER" id="PTHR37825:SF1">
    <property type="entry name" value="TRNA(MET) CYTIDINE ACETATE LIGASE"/>
    <property type="match status" value="1"/>
</dbReference>
<keyword evidence="3" id="KW-0547">Nucleotide-binding</keyword>
<evidence type="ECO:0000256" key="1">
    <source>
        <dbReference type="ARBA" id="ARBA00022598"/>
    </source>
</evidence>
<dbReference type="SUPFAM" id="SSF52374">
    <property type="entry name" value="Nucleotidylyl transferase"/>
    <property type="match status" value="1"/>
</dbReference>
<evidence type="ECO:0000256" key="3">
    <source>
        <dbReference type="HAMAP-Rule" id="MF_01539"/>
    </source>
</evidence>
<name>A0ABT5X2R9_9ENTE</name>